<evidence type="ECO:0000313" key="3">
    <source>
        <dbReference type="Proteomes" id="UP000199758"/>
    </source>
</evidence>
<dbReference type="Proteomes" id="UP000199758">
    <property type="component" value="Unassembled WGS sequence"/>
</dbReference>
<proteinExistence type="predicted"/>
<dbReference type="STRING" id="490188.SAMN04488068_2898"/>
<evidence type="ECO:0000256" key="1">
    <source>
        <dbReference type="SAM" id="MobiDB-lite"/>
    </source>
</evidence>
<dbReference type="AlphaFoldDB" id="A0A1M5R518"/>
<feature type="region of interest" description="Disordered" evidence="1">
    <location>
        <begin position="60"/>
        <end position="123"/>
    </location>
</feature>
<dbReference type="RefSeq" id="WP_072898535.1">
    <property type="nucleotide sequence ID" value="NZ_FQWZ01000007.1"/>
</dbReference>
<dbReference type="EMBL" id="FQWZ01000007">
    <property type="protein sequence ID" value="SHH21311.1"/>
    <property type="molecule type" value="Genomic_DNA"/>
</dbReference>
<protein>
    <submittedName>
        <fullName evidence="2">Uncharacterized protein</fullName>
    </submittedName>
</protein>
<keyword evidence="3" id="KW-1185">Reference proteome</keyword>
<evidence type="ECO:0000313" key="2">
    <source>
        <dbReference type="EMBL" id="SHH21311.1"/>
    </source>
</evidence>
<sequence>MKRSDGVTLTVAGVALVTATVLAPNYQSLERKRYTDRRDCECDYSAAQCQSAGGTEVVGPWFASDETIRRQDPADPGPGHCDRHWRSSSGYSGGRGEHGSVTTEPGYRNGFGGTARRGTPPRS</sequence>
<accession>A0A1M5R518</accession>
<reference evidence="2 3" key="1">
    <citation type="submission" date="2016-11" db="EMBL/GenBank/DDBJ databases">
        <authorList>
            <person name="Jaros S."/>
            <person name="Januszkiewicz K."/>
            <person name="Wedrychowicz H."/>
        </authorList>
    </citation>
    <scope>NUCLEOTIDE SEQUENCE [LARGE SCALE GENOMIC DNA]</scope>
    <source>
        <strain evidence="2 3">CGMCC 1.7049</strain>
    </source>
</reference>
<gene>
    <name evidence="2" type="ORF">SAMN04488068_2898</name>
</gene>
<name>A0A1M5R518_9GAMM</name>
<organism evidence="2 3">
    <name type="scientific">Hydrocarboniphaga daqingensis</name>
    <dbReference type="NCBI Taxonomy" id="490188"/>
    <lineage>
        <taxon>Bacteria</taxon>
        <taxon>Pseudomonadati</taxon>
        <taxon>Pseudomonadota</taxon>
        <taxon>Gammaproteobacteria</taxon>
        <taxon>Nevskiales</taxon>
        <taxon>Nevskiaceae</taxon>
        <taxon>Hydrocarboniphaga</taxon>
    </lineage>
</organism>